<name>A0A2G6EA91_9BACT</name>
<sequence length="65" mass="7054">MIGLGAKFTLVMPLPLYASDVTFAVTFSEPGLGHEPSFERVTTPLPSLYCQCRRRKPSLVGAQGN</sequence>
<gene>
    <name evidence="2" type="ORF">CSB45_02435</name>
</gene>
<feature type="signal peptide" evidence="1">
    <location>
        <begin position="1"/>
        <end position="18"/>
    </location>
</feature>
<evidence type="ECO:0000313" key="2">
    <source>
        <dbReference type="EMBL" id="PID58877.1"/>
    </source>
</evidence>
<proteinExistence type="predicted"/>
<accession>A0A2G6EA91</accession>
<comment type="caution">
    <text evidence="2">The sequence shown here is derived from an EMBL/GenBank/DDBJ whole genome shotgun (WGS) entry which is preliminary data.</text>
</comment>
<evidence type="ECO:0000313" key="3">
    <source>
        <dbReference type="Proteomes" id="UP000229740"/>
    </source>
</evidence>
<keyword evidence="1" id="KW-0732">Signal</keyword>
<dbReference type="Proteomes" id="UP000229740">
    <property type="component" value="Unassembled WGS sequence"/>
</dbReference>
<protein>
    <submittedName>
        <fullName evidence="2">Uncharacterized protein</fullName>
    </submittedName>
</protein>
<organism evidence="2 3">
    <name type="scientific">candidate division KSB3 bacterium</name>
    <dbReference type="NCBI Taxonomy" id="2044937"/>
    <lineage>
        <taxon>Bacteria</taxon>
        <taxon>candidate division KSB3</taxon>
    </lineage>
</organism>
<evidence type="ECO:0000256" key="1">
    <source>
        <dbReference type="SAM" id="SignalP"/>
    </source>
</evidence>
<dbReference type="AlphaFoldDB" id="A0A2G6EA91"/>
<reference evidence="2 3" key="1">
    <citation type="submission" date="2017-10" db="EMBL/GenBank/DDBJ databases">
        <title>Novel microbial diversity and functional potential in the marine mammal oral microbiome.</title>
        <authorList>
            <person name="Dudek N.K."/>
            <person name="Sun C.L."/>
            <person name="Burstein D."/>
            <person name="Kantor R.S."/>
            <person name="Aliaga Goltsman D.S."/>
            <person name="Bik E.M."/>
            <person name="Thomas B.C."/>
            <person name="Banfield J.F."/>
            <person name="Relman D.A."/>
        </authorList>
    </citation>
    <scope>NUCLEOTIDE SEQUENCE [LARGE SCALE GENOMIC DNA]</scope>
    <source>
        <strain evidence="2">DOLZORAL124_49_17</strain>
    </source>
</reference>
<dbReference type="EMBL" id="PDPS01000021">
    <property type="protein sequence ID" value="PID58877.1"/>
    <property type="molecule type" value="Genomic_DNA"/>
</dbReference>
<feature type="chain" id="PRO_5013828662" evidence="1">
    <location>
        <begin position="19"/>
        <end position="65"/>
    </location>
</feature>